<dbReference type="GO" id="GO:0006614">
    <property type="term" value="P:SRP-dependent cotranslational protein targeting to membrane"/>
    <property type="evidence" value="ECO:0007669"/>
    <property type="project" value="InterPro"/>
</dbReference>
<evidence type="ECO:0000313" key="4">
    <source>
        <dbReference type="EMBL" id="OIP41561.1"/>
    </source>
</evidence>
<dbReference type="Pfam" id="PF00448">
    <property type="entry name" value="SRP54"/>
    <property type="match status" value="1"/>
</dbReference>
<evidence type="ECO:0000313" key="5">
    <source>
        <dbReference type="Proteomes" id="UP000183085"/>
    </source>
</evidence>
<gene>
    <name evidence="4" type="ORF">AUJ95_03065</name>
</gene>
<sequence>MAKQNRKLEPTVILCFNLICPEGEEDAVNIRDGFDSLIDMVLDRIPDAKDNVIKAKDGMITIPFSAEEIASGLVKAINTALEIQSLWLNSPVHLSRKKKKKELINLSIAIHQTAFPGGKPGGFGLECVAALWSLAQRESEKDKNTKIFLSRDGYDVLEATSRLDSELNFINLGIQNFEDIPPMTVYEIRKKGEQDGKEEELIKTFLEGVPCALGFVGREIELRKLQSLLKINNTAMVCGLPGMGKTALCSKLASLIQDTHKVFWITLHEDITEEIILVQLAAFLAEAGDKTLKRAQNSSMDKKIQALISSLEKNKYALFFDLEGYTVKDDPIKAILSALDRELKQSMVVFIVPRKVEFLERSSLEPVSLGELNHGEIIQFFKVREQEDLPERIMKEIIEKVGGNPYILKHFTGLIQRYWYDPEELVNQLPRYREEAEKYLLERLFSEASLEEKNLLFLLSLLRKPTDDTMAKEIYRLSDFEERINSILGFFVFTIYPDNKYIVHSITKKIALLQERDVRRIHQQIGDCFNNLLNTKNADKDIYSYLETHYHYFECGCINESFEIIFHNLEALIKSGYPKTIEQLLNKYTPLILKPENWVNLWQCKGIIAESMSDFTRAQGFYQEMLMAAEKIMFHVGRIHSLMFLARNSFSIGEVTEAIETLNKACQLSERIEDKDLMAEVYRKLSEYYLDAGNSQKSKEWAEKIEQLSAEKIETGKEWIY</sequence>
<name>A0A1J5DZM7_9BACT</name>
<dbReference type="STRING" id="1817895.AUJ95_03065"/>
<dbReference type="InterPro" id="IPR011990">
    <property type="entry name" value="TPR-like_helical_dom_sf"/>
</dbReference>
<evidence type="ECO:0000256" key="1">
    <source>
        <dbReference type="ARBA" id="ARBA00022741"/>
    </source>
</evidence>
<evidence type="ECO:0000259" key="3">
    <source>
        <dbReference type="Pfam" id="PF00448"/>
    </source>
</evidence>
<dbReference type="Proteomes" id="UP000183085">
    <property type="component" value="Unassembled WGS sequence"/>
</dbReference>
<reference evidence="4 5" key="1">
    <citation type="journal article" date="2016" name="Environ. Microbiol.">
        <title>Genomic resolution of a cold subsurface aquifer community provides metabolic insights for novel microbes adapted to high CO concentrations.</title>
        <authorList>
            <person name="Probst A.J."/>
            <person name="Castelle C.J."/>
            <person name="Singh A."/>
            <person name="Brown C.T."/>
            <person name="Anantharaman K."/>
            <person name="Sharon I."/>
            <person name="Hug L.A."/>
            <person name="Burstein D."/>
            <person name="Emerson J.B."/>
            <person name="Thomas B.C."/>
            <person name="Banfield J.F."/>
        </authorList>
    </citation>
    <scope>NUCLEOTIDE SEQUENCE [LARGE SCALE GENOMIC DNA]</scope>
    <source>
        <strain evidence="4">CG2_30_40_21</strain>
    </source>
</reference>
<protein>
    <recommendedName>
        <fullName evidence="3">SRP54-type proteins GTP-binding domain-containing protein</fullName>
    </recommendedName>
</protein>
<dbReference type="SUPFAM" id="SSF48452">
    <property type="entry name" value="TPR-like"/>
    <property type="match status" value="1"/>
</dbReference>
<evidence type="ECO:0000256" key="2">
    <source>
        <dbReference type="ARBA" id="ARBA00023134"/>
    </source>
</evidence>
<dbReference type="GO" id="GO:0005525">
    <property type="term" value="F:GTP binding"/>
    <property type="evidence" value="ECO:0007669"/>
    <property type="project" value="UniProtKB-KW"/>
</dbReference>
<dbReference type="Gene3D" id="1.25.40.10">
    <property type="entry name" value="Tetratricopeptide repeat domain"/>
    <property type="match status" value="1"/>
</dbReference>
<dbReference type="AlphaFoldDB" id="A0A1J5DZM7"/>
<dbReference type="Gene3D" id="3.40.50.300">
    <property type="entry name" value="P-loop containing nucleotide triphosphate hydrolases"/>
    <property type="match status" value="1"/>
</dbReference>
<proteinExistence type="predicted"/>
<keyword evidence="1" id="KW-0547">Nucleotide-binding</keyword>
<keyword evidence="2" id="KW-0342">GTP-binding</keyword>
<feature type="domain" description="SRP54-type proteins GTP-binding" evidence="3">
    <location>
        <begin position="233"/>
        <end position="352"/>
    </location>
</feature>
<accession>A0A1J5DZM7</accession>
<dbReference type="SUPFAM" id="SSF52540">
    <property type="entry name" value="P-loop containing nucleoside triphosphate hydrolases"/>
    <property type="match status" value="1"/>
</dbReference>
<organism evidence="4 5">
    <name type="scientific">Candidatus Desantisbacteria bacterium CG2_30_40_21</name>
    <dbReference type="NCBI Taxonomy" id="1817895"/>
    <lineage>
        <taxon>Bacteria</taxon>
        <taxon>Candidatus Desantisiibacteriota</taxon>
    </lineage>
</organism>
<dbReference type="EMBL" id="MNYI01000076">
    <property type="protein sequence ID" value="OIP41561.1"/>
    <property type="molecule type" value="Genomic_DNA"/>
</dbReference>
<dbReference type="InterPro" id="IPR027417">
    <property type="entry name" value="P-loop_NTPase"/>
</dbReference>
<dbReference type="InterPro" id="IPR000897">
    <property type="entry name" value="SRP54_GTPase_dom"/>
</dbReference>
<comment type="caution">
    <text evidence="4">The sequence shown here is derived from an EMBL/GenBank/DDBJ whole genome shotgun (WGS) entry which is preliminary data.</text>
</comment>